<accession>A0A248UJ02</accession>
<evidence type="ECO:0000313" key="2">
    <source>
        <dbReference type="Proteomes" id="UP000215256"/>
    </source>
</evidence>
<gene>
    <name evidence="1" type="ORF">CES85_2297</name>
</gene>
<name>A0A248UJ02_9HYPH</name>
<sequence>MEGALDPADEGLYGYAVDPERAKALWQKSEELVGERF</sequence>
<evidence type="ECO:0000313" key="1">
    <source>
        <dbReference type="EMBL" id="ASV86827.1"/>
    </source>
</evidence>
<dbReference type="AlphaFoldDB" id="A0A248UJ02"/>
<protein>
    <submittedName>
        <fullName evidence="1">Uncharacterized protein</fullName>
    </submittedName>
</protein>
<reference evidence="1 2" key="1">
    <citation type="submission" date="2017-07" db="EMBL/GenBank/DDBJ databases">
        <title>Phylogenetic study on the rhizospheric bacterium Ochrobactrum sp. A44.</title>
        <authorList>
            <person name="Krzyzanowska D.M."/>
            <person name="Ossowicki A."/>
            <person name="Rajewska M."/>
            <person name="Maciag T."/>
            <person name="Kaczynski Z."/>
            <person name="Czerwicka M."/>
            <person name="Jafra S."/>
        </authorList>
    </citation>
    <scope>NUCLEOTIDE SEQUENCE [LARGE SCALE GENOMIC DNA]</scope>
    <source>
        <strain evidence="1 2">A44</strain>
    </source>
</reference>
<dbReference type="Proteomes" id="UP000215256">
    <property type="component" value="Chromosome 1"/>
</dbReference>
<dbReference type="EMBL" id="CP022604">
    <property type="protein sequence ID" value="ASV86827.1"/>
    <property type="molecule type" value="Genomic_DNA"/>
</dbReference>
<proteinExistence type="predicted"/>
<dbReference type="KEGG" id="och:CES85_2297"/>
<organism evidence="1 2">
    <name type="scientific">Ochrobactrum quorumnocens</name>
    <dbReference type="NCBI Taxonomy" id="271865"/>
    <lineage>
        <taxon>Bacteria</taxon>
        <taxon>Pseudomonadati</taxon>
        <taxon>Pseudomonadota</taxon>
        <taxon>Alphaproteobacteria</taxon>
        <taxon>Hyphomicrobiales</taxon>
        <taxon>Brucellaceae</taxon>
        <taxon>Brucella/Ochrobactrum group</taxon>
        <taxon>Ochrobactrum</taxon>
    </lineage>
</organism>